<evidence type="ECO:0000256" key="13">
    <source>
        <dbReference type="ARBA" id="ARBA00023125"/>
    </source>
</evidence>
<dbReference type="GO" id="GO:0006302">
    <property type="term" value="P:double-strand break repair"/>
    <property type="evidence" value="ECO:0007669"/>
    <property type="project" value="TreeGrafter"/>
</dbReference>
<dbReference type="AlphaFoldDB" id="A0AA37U1A4"/>
<dbReference type="SUPFAM" id="SSF88723">
    <property type="entry name" value="PIN domain-like"/>
    <property type="match status" value="1"/>
</dbReference>
<evidence type="ECO:0000256" key="15">
    <source>
        <dbReference type="ARBA" id="ARBA00049244"/>
    </source>
</evidence>
<dbReference type="InterPro" id="IPR043502">
    <property type="entry name" value="DNA/RNA_pol_sf"/>
</dbReference>
<dbReference type="InterPro" id="IPR012337">
    <property type="entry name" value="RNaseH-like_sf"/>
</dbReference>
<dbReference type="SUPFAM" id="SSF56672">
    <property type="entry name" value="DNA/RNA polymerases"/>
    <property type="match status" value="1"/>
</dbReference>
<dbReference type="InterPro" id="IPR019760">
    <property type="entry name" value="DNA-dir_DNA_pol_A_CS"/>
</dbReference>
<dbReference type="NCBIfam" id="TIGR00593">
    <property type="entry name" value="pola"/>
    <property type="match status" value="1"/>
</dbReference>
<dbReference type="SMART" id="SM00475">
    <property type="entry name" value="53EXOc"/>
    <property type="match status" value="1"/>
</dbReference>
<organism evidence="20 21">
    <name type="scientific">Alicyclobacillus hesperidum</name>
    <dbReference type="NCBI Taxonomy" id="89784"/>
    <lineage>
        <taxon>Bacteria</taxon>
        <taxon>Bacillati</taxon>
        <taxon>Bacillota</taxon>
        <taxon>Bacilli</taxon>
        <taxon>Bacillales</taxon>
        <taxon>Alicyclobacillaceae</taxon>
        <taxon>Alicyclobacillus</taxon>
    </lineage>
</organism>
<comment type="catalytic activity">
    <reaction evidence="15 17">
        <text>DNA(n) + a 2'-deoxyribonucleoside 5'-triphosphate = DNA(n+1) + diphosphate</text>
        <dbReference type="Rhea" id="RHEA:22508"/>
        <dbReference type="Rhea" id="RHEA-COMP:17339"/>
        <dbReference type="Rhea" id="RHEA-COMP:17340"/>
        <dbReference type="ChEBI" id="CHEBI:33019"/>
        <dbReference type="ChEBI" id="CHEBI:61560"/>
        <dbReference type="ChEBI" id="CHEBI:173112"/>
        <dbReference type="EC" id="2.7.7.7"/>
    </reaction>
</comment>
<keyword evidence="10 17" id="KW-0378">Hydrolase</keyword>
<keyword evidence="9 17" id="KW-0227">DNA damage</keyword>
<dbReference type="Proteomes" id="UP001157137">
    <property type="component" value="Unassembled WGS sequence"/>
</dbReference>
<keyword evidence="11 17" id="KW-0269">Exonuclease</keyword>
<dbReference type="Pfam" id="PF01367">
    <property type="entry name" value="5_3_exonuc"/>
    <property type="match status" value="1"/>
</dbReference>
<evidence type="ECO:0000256" key="9">
    <source>
        <dbReference type="ARBA" id="ARBA00022763"/>
    </source>
</evidence>
<dbReference type="Pfam" id="PF00476">
    <property type="entry name" value="DNA_pol_A"/>
    <property type="match status" value="1"/>
</dbReference>
<dbReference type="InterPro" id="IPR008918">
    <property type="entry name" value="HhH2"/>
</dbReference>
<sequence length="882" mass="99922">MSSNPKLLLIDGNSILYRAFFALPPLSNQQGVPTNAVYGFTMMLLRLLASEHPTHLAVAFDKSKTTFRHAEYAEYKGTRQQTPDDLVQQFPLARQTLEALSIPVVELQNYEADDLIGTLSKRAEEAGWDVKIVSGDKDLLQLVSPRVHALLTRRGITDVEYYDEAAVAARYGLRPMQIVDLKGLMGDTSDNIPGVPGVGEKTAIKLLTSFDTVESVLDHVDEVPGAKLRERLAEHREQAMLSKRLATIHRNAPLEVELDDLSYRGYDAKQAIEWFRELAFHSLIDKISEEMSPASTDDELQQLKDAWLSFSYERIVRVADLERVWSGLTGPVGCILDLQPPDYHDAEIRGMALATASQAYYLCFDDDLEMSDIRSWLLGDSPKVVFDLKSMAFALDAHGIGLSSDGHWDDVKLAAYLLNPTDGEVELEDILSRELRVEVPSVTKVTERREALLTYVAAKLPELYQSLQYALAAQELDDLYSKVELPLAFVLAKMEITGFHVNEDKLRAFGTDLSARIDRLTQEIYELAGVSFNINSPKQLGEILFEKLNLPAVKKTKTGYSTSADVLEKLAPYHEVVAKILDYRQLSKLQSTYVDGLLKMIRKETGRIHTRFHQALTATGRLSSSEPNLQNIPIRLEEGRRLRQVFEPTYQDWLIFAADYSQIELRILAHLSGDEALIDAFRSGMDIHTRTASDVFEVSPDEVTPLMRRQAKAVNFGIVYGISDFGLAQNLNIPQKDAKRFIEEYFRKFPGVRKYMDEIVEQAKEKGFVTTLMNRRRYLPDIRSRNFHLRSFAERTAMNTPIQGTAADLIKLAMVRIDRALREAQMDARMLLQVHDELIFECPQDELSELQQLVRDNMENAMTLNVPLRVDTAYGRTWYDAK</sequence>
<dbReference type="Gene3D" id="3.30.420.10">
    <property type="entry name" value="Ribonuclease H-like superfamily/Ribonuclease H"/>
    <property type="match status" value="1"/>
</dbReference>
<evidence type="ECO:0000313" key="20">
    <source>
        <dbReference type="EMBL" id="GLV13308.1"/>
    </source>
</evidence>
<evidence type="ECO:0000256" key="8">
    <source>
        <dbReference type="ARBA" id="ARBA00022722"/>
    </source>
</evidence>
<dbReference type="GO" id="GO:0008409">
    <property type="term" value="F:5'-3' exonuclease activity"/>
    <property type="evidence" value="ECO:0007669"/>
    <property type="project" value="UniProtKB-UniRule"/>
</dbReference>
<dbReference type="Pfam" id="PF22619">
    <property type="entry name" value="DNA_polI_exo1"/>
    <property type="match status" value="1"/>
</dbReference>
<dbReference type="InterPro" id="IPR036397">
    <property type="entry name" value="RNaseH_sf"/>
</dbReference>
<dbReference type="CDD" id="cd08637">
    <property type="entry name" value="DNA_pol_A_pol_I_C"/>
    <property type="match status" value="1"/>
</dbReference>
<evidence type="ECO:0000256" key="17">
    <source>
        <dbReference type="RuleBase" id="RU004460"/>
    </source>
</evidence>
<dbReference type="Gene3D" id="3.40.50.1010">
    <property type="entry name" value="5'-nuclease"/>
    <property type="match status" value="1"/>
</dbReference>
<dbReference type="Gene3D" id="1.10.150.20">
    <property type="entry name" value="5' to 3' exonuclease, C-terminal subdomain"/>
    <property type="match status" value="2"/>
</dbReference>
<accession>A0AA37U1A4</accession>
<evidence type="ECO:0000256" key="11">
    <source>
        <dbReference type="ARBA" id="ARBA00022839"/>
    </source>
</evidence>
<dbReference type="InterPro" id="IPR036279">
    <property type="entry name" value="5-3_exonuclease_C_sf"/>
</dbReference>
<dbReference type="InterPro" id="IPR001098">
    <property type="entry name" value="DNA-dir_DNA_pol_A_palm_dom"/>
</dbReference>
<evidence type="ECO:0000256" key="14">
    <source>
        <dbReference type="ARBA" id="ARBA00023204"/>
    </source>
</evidence>
<dbReference type="FunFam" id="1.10.150.20:FF:000003">
    <property type="entry name" value="DNA polymerase I"/>
    <property type="match status" value="1"/>
</dbReference>
<dbReference type="InterPro" id="IPR002298">
    <property type="entry name" value="DNA_polymerase_A"/>
</dbReference>
<reference evidence="20" key="1">
    <citation type="submission" date="2023-02" db="EMBL/GenBank/DDBJ databases">
        <title>Proposal of a novel subspecies: Alicyclobacillus hesperidum subspecies aegle.</title>
        <authorList>
            <person name="Goto K."/>
            <person name="Fujii T."/>
            <person name="Yasui K."/>
            <person name="Mochida K."/>
            <person name="Kato-Tanaka Y."/>
            <person name="Morohoshi S."/>
            <person name="An S.Y."/>
            <person name="Kasai H."/>
            <person name="Yokota A."/>
        </authorList>
    </citation>
    <scope>NUCLEOTIDE SEQUENCE</scope>
    <source>
        <strain evidence="20">DSM 12766</strain>
    </source>
</reference>
<dbReference type="CDD" id="cd09859">
    <property type="entry name" value="PIN_53EXO"/>
    <property type="match status" value="1"/>
</dbReference>
<dbReference type="NCBIfam" id="NF004397">
    <property type="entry name" value="PRK05755.1"/>
    <property type="match status" value="1"/>
</dbReference>
<name>A0AA37U1A4_9BACL</name>
<feature type="domain" description="5'-3' exonuclease" evidence="18">
    <location>
        <begin position="3"/>
        <end position="264"/>
    </location>
</feature>
<dbReference type="InterPro" id="IPR020045">
    <property type="entry name" value="DNA_polI_H3TH"/>
</dbReference>
<dbReference type="FunFam" id="1.20.1060.10:FF:000001">
    <property type="entry name" value="DNA polymerase I"/>
    <property type="match status" value="1"/>
</dbReference>
<dbReference type="CDD" id="cd06140">
    <property type="entry name" value="DNA_polA_I_Bacillus_like_exo"/>
    <property type="match status" value="1"/>
</dbReference>
<evidence type="ECO:0000256" key="5">
    <source>
        <dbReference type="ARBA" id="ARBA00022679"/>
    </source>
</evidence>
<dbReference type="GO" id="GO:0003677">
    <property type="term" value="F:DNA binding"/>
    <property type="evidence" value="ECO:0007669"/>
    <property type="project" value="UniProtKB-UniRule"/>
</dbReference>
<evidence type="ECO:0000256" key="16">
    <source>
        <dbReference type="NCBIfam" id="TIGR00593"/>
    </source>
</evidence>
<dbReference type="SUPFAM" id="SSF53098">
    <property type="entry name" value="Ribonuclease H-like"/>
    <property type="match status" value="1"/>
</dbReference>
<dbReference type="CDD" id="cd09898">
    <property type="entry name" value="H3TH_53EXO"/>
    <property type="match status" value="1"/>
</dbReference>
<evidence type="ECO:0000256" key="7">
    <source>
        <dbReference type="ARBA" id="ARBA00022705"/>
    </source>
</evidence>
<comment type="caution">
    <text evidence="20">The sequence shown here is derived from an EMBL/GenBank/DDBJ whole genome shotgun (WGS) entry which is preliminary data.</text>
</comment>
<keyword evidence="13 17" id="KW-0238">DNA-binding</keyword>
<dbReference type="InterPro" id="IPR054690">
    <property type="entry name" value="DNA_polI_exonuclease"/>
</dbReference>
<dbReference type="GO" id="GO:0003887">
    <property type="term" value="F:DNA-directed DNA polymerase activity"/>
    <property type="evidence" value="ECO:0007669"/>
    <property type="project" value="UniProtKB-UniRule"/>
</dbReference>
<protein>
    <recommendedName>
        <fullName evidence="4 16">DNA polymerase I</fullName>
        <ecNumber evidence="3 16">2.7.7.7</ecNumber>
    </recommendedName>
</protein>
<evidence type="ECO:0000256" key="12">
    <source>
        <dbReference type="ARBA" id="ARBA00022932"/>
    </source>
</evidence>
<evidence type="ECO:0000259" key="18">
    <source>
        <dbReference type="SMART" id="SM00475"/>
    </source>
</evidence>
<keyword evidence="6 17" id="KW-0548">Nucleotidyltransferase</keyword>
<dbReference type="FunFam" id="3.40.50.1010:FF:000001">
    <property type="entry name" value="DNA polymerase I"/>
    <property type="match status" value="1"/>
</dbReference>
<dbReference type="EMBL" id="BSRA01000004">
    <property type="protein sequence ID" value="GLV13308.1"/>
    <property type="molecule type" value="Genomic_DNA"/>
</dbReference>
<dbReference type="PRINTS" id="PR00868">
    <property type="entry name" value="DNAPOLI"/>
</dbReference>
<dbReference type="SMART" id="SM00482">
    <property type="entry name" value="POLAc"/>
    <property type="match status" value="1"/>
</dbReference>
<evidence type="ECO:0000256" key="4">
    <source>
        <dbReference type="ARBA" id="ARBA00020311"/>
    </source>
</evidence>
<evidence type="ECO:0000259" key="19">
    <source>
        <dbReference type="SMART" id="SM00482"/>
    </source>
</evidence>
<evidence type="ECO:0000256" key="2">
    <source>
        <dbReference type="ARBA" id="ARBA00011541"/>
    </source>
</evidence>
<evidence type="ECO:0000256" key="10">
    <source>
        <dbReference type="ARBA" id="ARBA00022801"/>
    </source>
</evidence>
<evidence type="ECO:0000256" key="6">
    <source>
        <dbReference type="ARBA" id="ARBA00022695"/>
    </source>
</evidence>
<dbReference type="PANTHER" id="PTHR10133">
    <property type="entry name" value="DNA POLYMERASE I"/>
    <property type="match status" value="1"/>
</dbReference>
<dbReference type="SMART" id="SM00279">
    <property type="entry name" value="HhH2"/>
    <property type="match status" value="1"/>
</dbReference>
<gene>
    <name evidence="17" type="primary">polA</name>
    <name evidence="20" type="ORF">Heshes_09920</name>
</gene>
<dbReference type="PROSITE" id="PS00447">
    <property type="entry name" value="DNA_POLYMERASE_A"/>
    <property type="match status" value="1"/>
</dbReference>
<evidence type="ECO:0000256" key="3">
    <source>
        <dbReference type="ARBA" id="ARBA00012417"/>
    </source>
</evidence>
<feature type="domain" description="DNA-directed DNA polymerase family A palm" evidence="19">
    <location>
        <begin position="639"/>
        <end position="846"/>
    </location>
</feature>
<keyword evidence="14 17" id="KW-0234">DNA repair</keyword>
<comment type="function">
    <text evidence="17">In addition to polymerase activity, this DNA polymerase exhibits 5'-3' exonuclease activity.</text>
</comment>
<proteinExistence type="inferred from homology"/>
<dbReference type="FunFam" id="1.10.150.20:FF:000002">
    <property type="entry name" value="DNA polymerase I"/>
    <property type="match status" value="1"/>
</dbReference>
<dbReference type="Gene3D" id="1.20.1060.10">
    <property type="entry name" value="Taq DNA Polymerase, Chain T, domain 4"/>
    <property type="match status" value="1"/>
</dbReference>
<keyword evidence="7 17" id="KW-0235">DNA replication</keyword>
<keyword evidence="5 17" id="KW-0808">Transferase</keyword>
<dbReference type="Gene3D" id="3.30.70.370">
    <property type="match status" value="1"/>
</dbReference>
<dbReference type="SUPFAM" id="SSF47807">
    <property type="entry name" value="5' to 3' exonuclease, C-terminal subdomain"/>
    <property type="match status" value="1"/>
</dbReference>
<dbReference type="InterPro" id="IPR029060">
    <property type="entry name" value="PIN-like_dom_sf"/>
</dbReference>
<evidence type="ECO:0000256" key="1">
    <source>
        <dbReference type="ARBA" id="ARBA00007705"/>
    </source>
</evidence>
<dbReference type="RefSeq" id="WP_006447254.1">
    <property type="nucleotide sequence ID" value="NZ_BSRA01000004.1"/>
</dbReference>
<dbReference type="PANTHER" id="PTHR10133:SF27">
    <property type="entry name" value="DNA POLYMERASE NU"/>
    <property type="match status" value="1"/>
</dbReference>
<dbReference type="GO" id="GO:0006261">
    <property type="term" value="P:DNA-templated DNA replication"/>
    <property type="evidence" value="ECO:0007669"/>
    <property type="project" value="UniProtKB-UniRule"/>
</dbReference>
<dbReference type="InterPro" id="IPR002421">
    <property type="entry name" value="5-3_exonuclease"/>
</dbReference>
<evidence type="ECO:0000313" key="21">
    <source>
        <dbReference type="Proteomes" id="UP001157137"/>
    </source>
</evidence>
<dbReference type="EC" id="2.7.7.7" evidence="3 16"/>
<dbReference type="InterPro" id="IPR020046">
    <property type="entry name" value="5-3_exonucl_a-hlix_arch_N"/>
</dbReference>
<dbReference type="Pfam" id="PF02739">
    <property type="entry name" value="5_3_exonuc_N"/>
    <property type="match status" value="1"/>
</dbReference>
<keyword evidence="8" id="KW-0540">Nuclease</keyword>
<comment type="similarity">
    <text evidence="1 17">Belongs to the DNA polymerase type-A family.</text>
</comment>
<comment type="subunit">
    <text evidence="2 17">Single-chain monomer with multiple functions.</text>
</comment>
<keyword evidence="12 17" id="KW-0239">DNA-directed DNA polymerase</keyword>
<dbReference type="InterPro" id="IPR018320">
    <property type="entry name" value="DNA_polymerase_1"/>
</dbReference>